<proteinExistence type="inferred from homology"/>
<dbReference type="InterPro" id="IPR036291">
    <property type="entry name" value="NAD(P)-bd_dom_sf"/>
</dbReference>
<dbReference type="SUPFAM" id="SSF51735">
    <property type="entry name" value="NAD(P)-binding Rossmann-fold domains"/>
    <property type="match status" value="1"/>
</dbReference>
<evidence type="ECO:0000256" key="1">
    <source>
        <dbReference type="ARBA" id="ARBA00007637"/>
    </source>
</evidence>
<dbReference type="Gene3D" id="3.40.50.720">
    <property type="entry name" value="NAD(P)-binding Rossmann-like Domain"/>
    <property type="match status" value="1"/>
</dbReference>
<organism evidence="3 4">
    <name type="scientific">Candidatus Zambryskibacteria bacterium RIFCSPHIGHO2_02_38_10.5</name>
    <dbReference type="NCBI Taxonomy" id="1802742"/>
    <lineage>
        <taxon>Bacteria</taxon>
        <taxon>Candidatus Zambryskiibacteriota</taxon>
    </lineage>
</organism>
<dbReference type="PANTHER" id="PTHR43000">
    <property type="entry name" value="DTDP-D-GLUCOSE 4,6-DEHYDRATASE-RELATED"/>
    <property type="match status" value="1"/>
</dbReference>
<evidence type="ECO:0000259" key="2">
    <source>
        <dbReference type="Pfam" id="PF01370"/>
    </source>
</evidence>
<dbReference type="InterPro" id="IPR001509">
    <property type="entry name" value="Epimerase_deHydtase"/>
</dbReference>
<dbReference type="AlphaFoldDB" id="A0A1G2T7B5"/>
<dbReference type="Pfam" id="PF01370">
    <property type="entry name" value="Epimerase"/>
    <property type="match status" value="1"/>
</dbReference>
<dbReference type="Gene3D" id="3.90.25.10">
    <property type="entry name" value="UDP-galactose 4-epimerase, domain 1"/>
    <property type="match status" value="1"/>
</dbReference>
<comment type="similarity">
    <text evidence="1">Belongs to the NAD(P)-dependent epimerase/dehydratase family.</text>
</comment>
<comment type="caution">
    <text evidence="3">The sequence shown here is derived from an EMBL/GenBank/DDBJ whole genome shotgun (WGS) entry which is preliminary data.</text>
</comment>
<dbReference type="EMBL" id="MHVL01000028">
    <property type="protein sequence ID" value="OHA93052.1"/>
    <property type="molecule type" value="Genomic_DNA"/>
</dbReference>
<name>A0A1G2T7B5_9BACT</name>
<sequence>MKYLVTGGAGFIGSHIADYVLKRGHSVIVYDNFSTGKKLFIEHNLKNKKFSLVKGDVLNTRKLSKAMSGVDFVFHFAAHADTKAGFLNHDVDHMQNLEATQSVLEAMKKNNVKNIAFASTSSVYGDAKVHPTPESYPFEPTSLYGATKAAAEGYIRSYASYYGWNAYIFRFASFIGERYTHGIIFDVLKKIKNGATVLPLFSDGTPKKSSVYIGDAIRGIFMVIDKVKKGEVNIFNIGHDGVLTIDEIVDTILSSADIIIKKKYKGGNRGWKGDNNFVHLDNKKLRHLGWKPQFSIKDGIRKTVAYLQKNPKLFG</sequence>
<feature type="domain" description="NAD-dependent epimerase/dehydratase" evidence="2">
    <location>
        <begin position="4"/>
        <end position="238"/>
    </location>
</feature>
<dbReference type="Proteomes" id="UP000179264">
    <property type="component" value="Unassembled WGS sequence"/>
</dbReference>
<accession>A0A1G2T7B5</accession>
<evidence type="ECO:0000313" key="3">
    <source>
        <dbReference type="EMBL" id="OHA93052.1"/>
    </source>
</evidence>
<gene>
    <name evidence="3" type="ORF">A2W58_02190</name>
</gene>
<evidence type="ECO:0000313" key="4">
    <source>
        <dbReference type="Proteomes" id="UP000179264"/>
    </source>
</evidence>
<reference evidence="3 4" key="1">
    <citation type="journal article" date="2016" name="Nat. Commun.">
        <title>Thousands of microbial genomes shed light on interconnected biogeochemical processes in an aquifer system.</title>
        <authorList>
            <person name="Anantharaman K."/>
            <person name="Brown C.T."/>
            <person name="Hug L.A."/>
            <person name="Sharon I."/>
            <person name="Castelle C.J."/>
            <person name="Probst A.J."/>
            <person name="Thomas B.C."/>
            <person name="Singh A."/>
            <person name="Wilkins M.J."/>
            <person name="Karaoz U."/>
            <person name="Brodie E.L."/>
            <person name="Williams K.H."/>
            <person name="Hubbard S.S."/>
            <person name="Banfield J.F."/>
        </authorList>
    </citation>
    <scope>NUCLEOTIDE SEQUENCE [LARGE SCALE GENOMIC DNA]</scope>
</reference>
<protein>
    <recommendedName>
        <fullName evidence="2">NAD-dependent epimerase/dehydratase domain-containing protein</fullName>
    </recommendedName>
</protein>